<evidence type="ECO:0000313" key="1">
    <source>
        <dbReference type="EMBL" id="PWN35192.1"/>
    </source>
</evidence>
<accession>A0A316VCA0</accession>
<dbReference type="GeneID" id="37020462"/>
<dbReference type="EMBL" id="KZ819603">
    <property type="protein sequence ID" value="PWN35192.1"/>
    <property type="molecule type" value="Genomic_DNA"/>
</dbReference>
<dbReference type="RefSeq" id="XP_025355494.1">
    <property type="nucleotide sequence ID" value="XM_025498681.1"/>
</dbReference>
<dbReference type="AlphaFoldDB" id="A0A316VCA0"/>
<dbReference type="InParanoid" id="A0A316VCA0"/>
<protein>
    <submittedName>
        <fullName evidence="1">Uncharacterized protein</fullName>
    </submittedName>
</protein>
<proteinExistence type="predicted"/>
<dbReference type="Proteomes" id="UP000245771">
    <property type="component" value="Unassembled WGS sequence"/>
</dbReference>
<gene>
    <name evidence="1" type="ORF">FA14DRAFT_160448</name>
</gene>
<organism evidence="1 2">
    <name type="scientific">Meira miltonrushii</name>
    <dbReference type="NCBI Taxonomy" id="1280837"/>
    <lineage>
        <taxon>Eukaryota</taxon>
        <taxon>Fungi</taxon>
        <taxon>Dikarya</taxon>
        <taxon>Basidiomycota</taxon>
        <taxon>Ustilaginomycotina</taxon>
        <taxon>Exobasidiomycetes</taxon>
        <taxon>Exobasidiales</taxon>
        <taxon>Brachybasidiaceae</taxon>
        <taxon>Meira</taxon>
    </lineage>
</organism>
<name>A0A316VCA0_9BASI</name>
<reference evidence="1 2" key="1">
    <citation type="journal article" date="2018" name="Mol. Biol. Evol.">
        <title>Broad Genomic Sampling Reveals a Smut Pathogenic Ancestry of the Fungal Clade Ustilaginomycotina.</title>
        <authorList>
            <person name="Kijpornyongpan T."/>
            <person name="Mondo S.J."/>
            <person name="Barry K."/>
            <person name="Sandor L."/>
            <person name="Lee J."/>
            <person name="Lipzen A."/>
            <person name="Pangilinan J."/>
            <person name="LaButti K."/>
            <person name="Hainaut M."/>
            <person name="Henrissat B."/>
            <person name="Grigoriev I.V."/>
            <person name="Spatafora J.W."/>
            <person name="Aime M.C."/>
        </authorList>
    </citation>
    <scope>NUCLEOTIDE SEQUENCE [LARGE SCALE GENOMIC DNA]</scope>
    <source>
        <strain evidence="1 2">MCA 3882</strain>
    </source>
</reference>
<keyword evidence="2" id="KW-1185">Reference proteome</keyword>
<evidence type="ECO:0000313" key="2">
    <source>
        <dbReference type="Proteomes" id="UP000245771"/>
    </source>
</evidence>
<sequence>MYGLLSRTVFVRPTNMLITQPLQVLSIARELGKRSGNKLIRFRAAREPDQQRLLNFGSFTFQDSEAAGEIVYQTSTITVPINGRAASNYETLKFAPKKRQDQEIGLIEVASMVGLPLNISGRQVIRQKVEDETESQVASESELKYVLAPISQSLPEVSFQAEVKCERRQNASEKIRSGKGMFSKRYSFDSEAPIATRTLSRLDSAWEKFGGFTNRYQRKSVYREQQ</sequence>